<accession>A0A3P8CMR1</accession>
<dbReference type="EMBL" id="UZAF01023294">
    <property type="protein sequence ID" value="VDO89348.1"/>
    <property type="molecule type" value="Genomic_DNA"/>
</dbReference>
<evidence type="ECO:0000313" key="2">
    <source>
        <dbReference type="Proteomes" id="UP000268014"/>
    </source>
</evidence>
<evidence type="ECO:0000313" key="1">
    <source>
        <dbReference type="EMBL" id="VDO89348.1"/>
    </source>
</evidence>
<dbReference type="AlphaFoldDB" id="A0A3P8CMR1"/>
<reference evidence="1 2" key="1">
    <citation type="submission" date="2018-11" db="EMBL/GenBank/DDBJ databases">
        <authorList>
            <consortium name="Pathogen Informatics"/>
        </authorList>
    </citation>
    <scope>NUCLEOTIDE SEQUENCE [LARGE SCALE GENOMIC DNA]</scope>
    <source>
        <strain evidence="1 2">MHpl1</strain>
    </source>
</reference>
<gene>
    <name evidence="1" type="ORF">HPLM_LOCUS21342</name>
</gene>
<dbReference type="Proteomes" id="UP000268014">
    <property type="component" value="Unassembled WGS sequence"/>
</dbReference>
<protein>
    <submittedName>
        <fullName evidence="1">Uncharacterized protein</fullName>
    </submittedName>
</protein>
<keyword evidence="2" id="KW-1185">Reference proteome</keyword>
<sequence length="31" mass="3512">MDNFLLKDPTTTTPVWTADMNPHCLCRFSVG</sequence>
<proteinExistence type="predicted"/>
<name>A0A3P8CMR1_HAEPC</name>
<organism evidence="1 2">
    <name type="scientific">Haemonchus placei</name>
    <name type="common">Barber's pole worm</name>
    <dbReference type="NCBI Taxonomy" id="6290"/>
    <lineage>
        <taxon>Eukaryota</taxon>
        <taxon>Metazoa</taxon>
        <taxon>Ecdysozoa</taxon>
        <taxon>Nematoda</taxon>
        <taxon>Chromadorea</taxon>
        <taxon>Rhabditida</taxon>
        <taxon>Rhabditina</taxon>
        <taxon>Rhabditomorpha</taxon>
        <taxon>Strongyloidea</taxon>
        <taxon>Trichostrongylidae</taxon>
        <taxon>Haemonchus</taxon>
    </lineage>
</organism>